<dbReference type="EMBL" id="JAIWYP010000001">
    <property type="protein sequence ID" value="KAH3895097.1"/>
    <property type="molecule type" value="Genomic_DNA"/>
</dbReference>
<dbReference type="PANTHER" id="PTHR35617">
    <property type="entry name" value="PHAGE_INTEGRASE DOMAIN-CONTAINING PROTEIN"/>
    <property type="match status" value="1"/>
</dbReference>
<sequence>MASSKRRSEIHALSIEESHLRFDSSDGSVTLLCQPGFLAKNQLPSMASKPFKVPSLSRTCGIEDEDRLFCPVRSLKFYLSRVKSIRGSRKRLFIPLKGGGRCVCGFYFPLGSLDYKKGLLFSFFKGFIPFLD</sequence>
<dbReference type="AlphaFoldDB" id="A0A9D4SA14"/>
<comment type="caution">
    <text evidence="1">The sequence shown here is derived from an EMBL/GenBank/DDBJ whole genome shotgun (WGS) entry which is preliminary data.</text>
</comment>
<gene>
    <name evidence="1" type="ORF">DPMN_019257</name>
</gene>
<keyword evidence="2" id="KW-1185">Reference proteome</keyword>
<evidence type="ECO:0000313" key="2">
    <source>
        <dbReference type="Proteomes" id="UP000828390"/>
    </source>
</evidence>
<accession>A0A9D4SA14</accession>
<organism evidence="1 2">
    <name type="scientific">Dreissena polymorpha</name>
    <name type="common">Zebra mussel</name>
    <name type="synonym">Mytilus polymorpha</name>
    <dbReference type="NCBI Taxonomy" id="45954"/>
    <lineage>
        <taxon>Eukaryota</taxon>
        <taxon>Metazoa</taxon>
        <taxon>Spiralia</taxon>
        <taxon>Lophotrochozoa</taxon>
        <taxon>Mollusca</taxon>
        <taxon>Bivalvia</taxon>
        <taxon>Autobranchia</taxon>
        <taxon>Heteroconchia</taxon>
        <taxon>Euheterodonta</taxon>
        <taxon>Imparidentia</taxon>
        <taxon>Neoheterodontei</taxon>
        <taxon>Myida</taxon>
        <taxon>Dreissenoidea</taxon>
        <taxon>Dreissenidae</taxon>
        <taxon>Dreissena</taxon>
    </lineage>
</organism>
<reference evidence="1" key="2">
    <citation type="submission" date="2020-11" db="EMBL/GenBank/DDBJ databases">
        <authorList>
            <person name="McCartney M.A."/>
            <person name="Auch B."/>
            <person name="Kono T."/>
            <person name="Mallez S."/>
            <person name="Becker A."/>
            <person name="Gohl D.M."/>
            <person name="Silverstein K.A.T."/>
            <person name="Koren S."/>
            <person name="Bechman K.B."/>
            <person name="Herman A."/>
            <person name="Abrahante J.E."/>
            <person name="Garbe J."/>
        </authorList>
    </citation>
    <scope>NUCLEOTIDE SEQUENCE</scope>
    <source>
        <strain evidence="1">Duluth1</strain>
        <tissue evidence="1">Whole animal</tissue>
    </source>
</reference>
<reference evidence="1" key="1">
    <citation type="journal article" date="2019" name="bioRxiv">
        <title>The Genome of the Zebra Mussel, Dreissena polymorpha: A Resource for Invasive Species Research.</title>
        <authorList>
            <person name="McCartney M.A."/>
            <person name="Auch B."/>
            <person name="Kono T."/>
            <person name="Mallez S."/>
            <person name="Zhang Y."/>
            <person name="Obille A."/>
            <person name="Becker A."/>
            <person name="Abrahante J.E."/>
            <person name="Garbe J."/>
            <person name="Badalamenti J.P."/>
            <person name="Herman A."/>
            <person name="Mangelson H."/>
            <person name="Liachko I."/>
            <person name="Sullivan S."/>
            <person name="Sone E.D."/>
            <person name="Koren S."/>
            <person name="Silverstein K.A.T."/>
            <person name="Beckman K.B."/>
            <person name="Gohl D.M."/>
        </authorList>
    </citation>
    <scope>NUCLEOTIDE SEQUENCE</scope>
    <source>
        <strain evidence="1">Duluth1</strain>
        <tissue evidence="1">Whole animal</tissue>
    </source>
</reference>
<dbReference type="Proteomes" id="UP000828390">
    <property type="component" value="Unassembled WGS sequence"/>
</dbReference>
<protein>
    <submittedName>
        <fullName evidence="1">Uncharacterized protein</fullName>
    </submittedName>
</protein>
<name>A0A9D4SA14_DREPO</name>
<evidence type="ECO:0000313" key="1">
    <source>
        <dbReference type="EMBL" id="KAH3895097.1"/>
    </source>
</evidence>
<dbReference type="PANTHER" id="PTHR35617:SF3">
    <property type="entry name" value="CORE-BINDING (CB) DOMAIN-CONTAINING PROTEIN"/>
    <property type="match status" value="1"/>
</dbReference>
<proteinExistence type="predicted"/>